<dbReference type="GO" id="GO:0003677">
    <property type="term" value="F:DNA binding"/>
    <property type="evidence" value="ECO:0007669"/>
    <property type="project" value="UniProtKB-KW"/>
</dbReference>
<gene>
    <name evidence="5" type="ORF">AX13_04125</name>
</gene>
<keyword evidence="3" id="KW-0804">Transcription</keyword>
<reference evidence="5 6" key="1">
    <citation type="submission" date="2014-01" db="EMBL/GenBank/DDBJ databases">
        <title>Interspecies Systems Biology Uncovers Metabolites Affecting C. elegans Gene Expression and Life History Traits.</title>
        <authorList>
            <person name="Watson E."/>
            <person name="Macneil L.T."/>
            <person name="Ritter A.D."/>
            <person name="Yilmaz L.S."/>
            <person name="Rosebrock A.P."/>
            <person name="Caudy A.A."/>
            <person name="Walhout A.J."/>
        </authorList>
    </citation>
    <scope>NUCLEOTIDE SEQUENCE [LARGE SCALE GENOMIC DNA]</scope>
    <source>
        <strain evidence="5 6">DA1877</strain>
    </source>
</reference>
<dbReference type="InterPro" id="IPR023187">
    <property type="entry name" value="Tscrpt_reg_MarR-type_CS"/>
</dbReference>
<sequence>MNLSDATMNCQPPSCDAADAPQAVPFFGHLLVSVSHHWRRVLEMRLAELGLTDATWRPLFHLHQAGQALSLKQLAQRMGLDSSSLVRVVDLLEDRGLVLRVTDAADRRSKQLLLTADGQAMVADVHGKLQRVEQQLLEGLPASAVQALVAGLLQLDRRLVQASQPPAVGTCDPEAP</sequence>
<dbReference type="Proteomes" id="UP000020766">
    <property type="component" value="Unassembled WGS sequence"/>
</dbReference>
<keyword evidence="1" id="KW-0805">Transcription regulation</keyword>
<evidence type="ECO:0000256" key="3">
    <source>
        <dbReference type="ARBA" id="ARBA00023163"/>
    </source>
</evidence>
<feature type="domain" description="HTH marR-type" evidence="4">
    <location>
        <begin position="24"/>
        <end position="161"/>
    </location>
</feature>
<evidence type="ECO:0000256" key="2">
    <source>
        <dbReference type="ARBA" id="ARBA00023125"/>
    </source>
</evidence>
<evidence type="ECO:0000313" key="5">
    <source>
        <dbReference type="EMBL" id="EXU79651.1"/>
    </source>
</evidence>
<proteinExistence type="predicted"/>
<dbReference type="SMART" id="SM00347">
    <property type="entry name" value="HTH_MARR"/>
    <property type="match status" value="1"/>
</dbReference>
<dbReference type="GO" id="GO:0006950">
    <property type="term" value="P:response to stress"/>
    <property type="evidence" value="ECO:0007669"/>
    <property type="project" value="TreeGrafter"/>
</dbReference>
<evidence type="ECO:0000256" key="1">
    <source>
        <dbReference type="ARBA" id="ARBA00023015"/>
    </source>
</evidence>
<keyword evidence="2" id="KW-0238">DNA-binding</keyword>
<dbReference type="GeneID" id="74938868"/>
<dbReference type="InterPro" id="IPR039422">
    <property type="entry name" value="MarR/SlyA-like"/>
</dbReference>
<dbReference type="Gene3D" id="1.10.10.10">
    <property type="entry name" value="Winged helix-like DNA-binding domain superfamily/Winged helix DNA-binding domain"/>
    <property type="match status" value="1"/>
</dbReference>
<dbReference type="InterPro" id="IPR000835">
    <property type="entry name" value="HTH_MarR-typ"/>
</dbReference>
<dbReference type="PANTHER" id="PTHR33164:SF64">
    <property type="entry name" value="TRANSCRIPTIONAL REGULATOR SLYA"/>
    <property type="match status" value="1"/>
</dbReference>
<dbReference type="PRINTS" id="PR00598">
    <property type="entry name" value="HTHMARR"/>
</dbReference>
<organism evidence="5 6">
    <name type="scientific">Comamonas aquatica DA1877</name>
    <dbReference type="NCBI Taxonomy" id="1457173"/>
    <lineage>
        <taxon>Bacteria</taxon>
        <taxon>Pseudomonadati</taxon>
        <taxon>Pseudomonadota</taxon>
        <taxon>Betaproteobacteria</taxon>
        <taxon>Burkholderiales</taxon>
        <taxon>Comamonadaceae</taxon>
        <taxon>Comamonas</taxon>
    </lineage>
</organism>
<dbReference type="InterPro" id="IPR036390">
    <property type="entry name" value="WH_DNA-bd_sf"/>
</dbReference>
<name>A0A014MD27_9BURK</name>
<comment type="caution">
    <text evidence="5">The sequence shown here is derived from an EMBL/GenBank/DDBJ whole genome shotgun (WGS) entry which is preliminary data.</text>
</comment>
<dbReference type="PROSITE" id="PS50995">
    <property type="entry name" value="HTH_MARR_2"/>
    <property type="match status" value="1"/>
</dbReference>
<dbReference type="RefSeq" id="WP_051519558.1">
    <property type="nucleotide sequence ID" value="NZ_JBOK01000014.1"/>
</dbReference>
<evidence type="ECO:0000313" key="6">
    <source>
        <dbReference type="Proteomes" id="UP000020766"/>
    </source>
</evidence>
<dbReference type="GO" id="GO:0003700">
    <property type="term" value="F:DNA-binding transcription factor activity"/>
    <property type="evidence" value="ECO:0007669"/>
    <property type="project" value="InterPro"/>
</dbReference>
<dbReference type="PROSITE" id="PS01117">
    <property type="entry name" value="HTH_MARR_1"/>
    <property type="match status" value="1"/>
</dbReference>
<dbReference type="Pfam" id="PF12802">
    <property type="entry name" value="MarR_2"/>
    <property type="match status" value="1"/>
</dbReference>
<evidence type="ECO:0000259" key="4">
    <source>
        <dbReference type="PROSITE" id="PS50995"/>
    </source>
</evidence>
<dbReference type="SUPFAM" id="SSF46785">
    <property type="entry name" value="Winged helix' DNA-binding domain"/>
    <property type="match status" value="1"/>
</dbReference>
<dbReference type="EMBL" id="JBOK01000014">
    <property type="protein sequence ID" value="EXU79651.1"/>
    <property type="molecule type" value="Genomic_DNA"/>
</dbReference>
<dbReference type="PATRIC" id="fig|1457173.3.peg.2496"/>
<dbReference type="InterPro" id="IPR036388">
    <property type="entry name" value="WH-like_DNA-bd_sf"/>
</dbReference>
<keyword evidence="6" id="KW-1185">Reference proteome</keyword>
<dbReference type="AlphaFoldDB" id="A0A014MD27"/>
<protein>
    <submittedName>
        <fullName evidence="5">Transcriptional regulator</fullName>
    </submittedName>
</protein>
<dbReference type="PANTHER" id="PTHR33164">
    <property type="entry name" value="TRANSCRIPTIONAL REGULATOR, MARR FAMILY"/>
    <property type="match status" value="1"/>
</dbReference>
<accession>A0A014MD27</accession>